<dbReference type="HOGENOM" id="CLU_1600875_0_0_11"/>
<geneLocation type="plasmid" evidence="1">
    <name>pMFLV01</name>
</geneLocation>
<sequence>MGCQCFAVRGFDAKAVKDPNPEELRAAVMGRAGVSALVFSTDSALVEAVGSLPVSAVLARSGRVVVASSSSATSSSRYFPLAVRSTSSVTSYWSSSVLSARVSVFSESVSSLRDRGVVTRRSSTVLVSLAAGSPPTLPNVVAGRVSARAVLASGVFSADLADVSFQ</sequence>
<gene>
    <name evidence="1" type="ordered locus">Mflv_5507</name>
</gene>
<accession>A4TFX7</accession>
<dbReference type="EMBL" id="CP000657">
    <property type="protein sequence ID" value="ABP47968.1"/>
    <property type="molecule type" value="Genomic_DNA"/>
</dbReference>
<protein>
    <submittedName>
        <fullName evidence="1">Uncharacterized protein</fullName>
    </submittedName>
</protein>
<keyword evidence="1" id="KW-0614">Plasmid</keyword>
<proteinExistence type="predicted"/>
<dbReference type="AlphaFoldDB" id="A4TFX7"/>
<dbReference type="KEGG" id="mgi:Mflv_5507"/>
<organism evidence="1">
    <name type="scientific">Mycolicibacterium gilvum (strain PYR-GCK)</name>
    <name type="common">Mycobacterium gilvum (strain PYR-GCK)</name>
    <dbReference type="NCBI Taxonomy" id="350054"/>
    <lineage>
        <taxon>Bacteria</taxon>
        <taxon>Bacillati</taxon>
        <taxon>Actinomycetota</taxon>
        <taxon>Actinomycetes</taxon>
        <taxon>Mycobacteriales</taxon>
        <taxon>Mycobacteriaceae</taxon>
        <taxon>Mycolicibacterium</taxon>
    </lineage>
</organism>
<evidence type="ECO:0000313" key="1">
    <source>
        <dbReference type="EMBL" id="ABP47968.1"/>
    </source>
</evidence>
<reference evidence="1" key="1">
    <citation type="submission" date="2007-04" db="EMBL/GenBank/DDBJ databases">
        <title>Complete sequence of plasmid1 pMFLV01 of Mycobacterium gilvum PYR-GCK.</title>
        <authorList>
            <consortium name="US DOE Joint Genome Institute"/>
            <person name="Copeland A."/>
            <person name="Lucas S."/>
            <person name="Lapidus A."/>
            <person name="Barry K."/>
            <person name="Detter J.C."/>
            <person name="Glavina del Rio T."/>
            <person name="Hammon N."/>
            <person name="Israni S."/>
            <person name="Dalin E."/>
            <person name="Tice H."/>
            <person name="Pitluck S."/>
            <person name="Chain P."/>
            <person name="Malfatti S."/>
            <person name="Shin M."/>
            <person name="Vergez L."/>
            <person name="Schmutz J."/>
            <person name="Larimer F."/>
            <person name="Land M."/>
            <person name="Hauser L."/>
            <person name="Kyrpides N."/>
            <person name="Mikhailova N."/>
            <person name="Miller C."/>
            <person name="Richardson P."/>
        </authorList>
    </citation>
    <scope>NUCLEOTIDE SEQUENCE</scope>
    <source>
        <strain evidence="1">PYR-GCK</strain>
        <plasmid evidence="1">pMFLV01</plasmid>
    </source>
</reference>
<name>A4TFX7_MYCGI</name>